<evidence type="ECO:0000313" key="4">
    <source>
        <dbReference type="Proteomes" id="UP001152795"/>
    </source>
</evidence>
<dbReference type="PANTHER" id="PTHR33309">
    <property type="entry name" value="KERATIN, ULTRA HIGH-SULFUR MATRIX PROTEIN-LIKE"/>
    <property type="match status" value="1"/>
</dbReference>
<evidence type="ECO:0000256" key="2">
    <source>
        <dbReference type="SAM" id="MobiDB-lite"/>
    </source>
</evidence>
<feature type="compositionally biased region" description="Basic and acidic residues" evidence="2">
    <location>
        <begin position="123"/>
        <end position="140"/>
    </location>
</feature>
<gene>
    <name evidence="3" type="ORF">PACLA_8A076199</name>
</gene>
<reference evidence="3" key="1">
    <citation type="submission" date="2020-04" db="EMBL/GenBank/DDBJ databases">
        <authorList>
            <person name="Alioto T."/>
            <person name="Alioto T."/>
            <person name="Gomez Garrido J."/>
        </authorList>
    </citation>
    <scope>NUCLEOTIDE SEQUENCE</scope>
    <source>
        <strain evidence="3">A484AB</strain>
    </source>
</reference>
<feature type="region of interest" description="Disordered" evidence="2">
    <location>
        <begin position="117"/>
        <end position="140"/>
    </location>
</feature>
<name>A0A6S7II59_PARCT</name>
<dbReference type="OrthoDB" id="5969387at2759"/>
<accession>A0A6S7II59</accession>
<feature type="coiled-coil region" evidence="1">
    <location>
        <begin position="179"/>
        <end position="218"/>
    </location>
</feature>
<evidence type="ECO:0000256" key="1">
    <source>
        <dbReference type="SAM" id="Coils"/>
    </source>
</evidence>
<organism evidence="3 4">
    <name type="scientific">Paramuricea clavata</name>
    <name type="common">Red gorgonian</name>
    <name type="synonym">Violescent sea-whip</name>
    <dbReference type="NCBI Taxonomy" id="317549"/>
    <lineage>
        <taxon>Eukaryota</taxon>
        <taxon>Metazoa</taxon>
        <taxon>Cnidaria</taxon>
        <taxon>Anthozoa</taxon>
        <taxon>Octocorallia</taxon>
        <taxon>Malacalcyonacea</taxon>
        <taxon>Plexauridae</taxon>
        <taxon>Paramuricea</taxon>
    </lineage>
</organism>
<protein>
    <submittedName>
        <fullName evidence="3">Uncharacterized protein</fullName>
    </submittedName>
</protein>
<dbReference type="EMBL" id="CACRXK020005228">
    <property type="protein sequence ID" value="CAB4005532.1"/>
    <property type="molecule type" value="Genomic_DNA"/>
</dbReference>
<keyword evidence="1" id="KW-0175">Coiled coil</keyword>
<dbReference type="Proteomes" id="UP001152795">
    <property type="component" value="Unassembled WGS sequence"/>
</dbReference>
<dbReference type="PANTHER" id="PTHR33309:SF1">
    <property type="entry name" value="MYB_SANT-LIKE DNA-BINDING DOMAIN-CONTAINING PROTEIN"/>
    <property type="match status" value="1"/>
</dbReference>
<comment type="caution">
    <text evidence="3">The sequence shown here is derived from an EMBL/GenBank/DDBJ whole genome shotgun (WGS) entry which is preliminary data.</text>
</comment>
<evidence type="ECO:0000313" key="3">
    <source>
        <dbReference type="EMBL" id="CAB4005532.1"/>
    </source>
</evidence>
<keyword evidence="4" id="KW-1185">Reference proteome</keyword>
<sequence length="231" mass="26904">MAETNKQSSKSQVMIKAMKWTDQHDLELIKEILTERPFDNPKGSRRIGLVWERIVDNLNSRADIVFNLKDIRAVRDRYNLLAKKYKKKEREEINASGIGTDEPSELEDAIEEAVALFESQEEDREKEKTAKDEDRSQAEDARLVALETARETAKRKASGNDSFRAKKTAIVEFLRDKANQDIEYRNKELEHKTKELEVRKQELAIRSKELEAQTQQNQNLLNTLLEFAKNR</sequence>
<dbReference type="AlphaFoldDB" id="A0A6S7II59"/>
<proteinExistence type="predicted"/>